<feature type="region of interest" description="Disordered" evidence="8">
    <location>
        <begin position="160"/>
        <end position="223"/>
    </location>
</feature>
<feature type="compositionally biased region" description="Basic residues" evidence="8">
    <location>
        <begin position="186"/>
        <end position="195"/>
    </location>
</feature>
<dbReference type="GO" id="GO:0006511">
    <property type="term" value="P:ubiquitin-dependent protein catabolic process"/>
    <property type="evidence" value="ECO:0007669"/>
    <property type="project" value="TreeGrafter"/>
</dbReference>
<dbReference type="GO" id="GO:0005737">
    <property type="term" value="C:cytoplasm"/>
    <property type="evidence" value="ECO:0007669"/>
    <property type="project" value="UniProtKB-SubCell"/>
</dbReference>
<comment type="similarity">
    <text evidence="2">Belongs to the MUB1/samB family.</text>
</comment>
<dbReference type="GO" id="GO:1990304">
    <property type="term" value="C:MUB1-RAD6-UBR2 ubiquitin ligase complex"/>
    <property type="evidence" value="ECO:0007669"/>
    <property type="project" value="TreeGrafter"/>
</dbReference>
<feature type="region of interest" description="Disordered" evidence="8">
    <location>
        <begin position="257"/>
        <end position="279"/>
    </location>
</feature>
<dbReference type="InterPro" id="IPR002893">
    <property type="entry name" value="Znf_MYND"/>
</dbReference>
<dbReference type="SUPFAM" id="SSF144232">
    <property type="entry name" value="HIT/MYND zinc finger-like"/>
    <property type="match status" value="1"/>
</dbReference>
<protein>
    <recommendedName>
        <fullName evidence="9">MYND-type domain-containing protein</fullName>
    </recommendedName>
</protein>
<accession>A0A9W8AZT2</accession>
<evidence type="ECO:0000256" key="2">
    <source>
        <dbReference type="ARBA" id="ARBA00010655"/>
    </source>
</evidence>
<keyword evidence="11" id="KW-1185">Reference proteome</keyword>
<comment type="caution">
    <text evidence="10">The sequence shown here is derived from an EMBL/GenBank/DDBJ whole genome shotgun (WGS) entry which is preliminary data.</text>
</comment>
<dbReference type="PANTHER" id="PTHR47442:SF1">
    <property type="entry name" value="MYND-TYPE ZINC FINGER PROTEIN MUB1"/>
    <property type="match status" value="1"/>
</dbReference>
<evidence type="ECO:0000256" key="3">
    <source>
        <dbReference type="ARBA" id="ARBA00022490"/>
    </source>
</evidence>
<evidence type="ECO:0000256" key="6">
    <source>
        <dbReference type="ARBA" id="ARBA00022833"/>
    </source>
</evidence>
<dbReference type="OrthoDB" id="5594178at2759"/>
<dbReference type="PROSITE" id="PS50865">
    <property type="entry name" value="ZF_MYND_2"/>
    <property type="match status" value="1"/>
</dbReference>
<evidence type="ECO:0000313" key="10">
    <source>
        <dbReference type="EMBL" id="KAJ1976563.1"/>
    </source>
</evidence>
<keyword evidence="5 7" id="KW-0863">Zinc-finger</keyword>
<dbReference type="InterPro" id="IPR051664">
    <property type="entry name" value="MYND-type_zinc_finger"/>
</dbReference>
<feature type="domain" description="MYND-type" evidence="9">
    <location>
        <begin position="442"/>
        <end position="484"/>
    </location>
</feature>
<evidence type="ECO:0000256" key="7">
    <source>
        <dbReference type="PROSITE-ProRule" id="PRU00134"/>
    </source>
</evidence>
<feature type="region of interest" description="Disordered" evidence="8">
    <location>
        <begin position="656"/>
        <end position="691"/>
    </location>
</feature>
<comment type="subcellular location">
    <subcellularLocation>
        <location evidence="1">Cytoplasm</location>
    </subcellularLocation>
</comment>
<sequence>MRECNHYFPTNNKAAVTITSALYDRRALDCTAPLALVNSLSHLHYLINTSTRIRELVSTDGGFERLIRILKNTEVKNYEVMKIWQWSLAFNCLVAAGIRGTQEIRLRLVRVGLVDILASIMETYLRAWQAQEITVGGTAETGAAGPYAASIAGHSNNPYRRLSMAGGSTSASSSANVSGGSGGSHGMHHQARPRNGHPGFSPGTRSLAADPDANDGEGTPAGGFRGANALARYRNGTVYTATASGLAALPVNSQTQPQASLNASGGAPPAGMLQSYGGHSNAPHSMAQLAVTGAMQPPSGYNFASASGYSADQDLGDGTDLSDRPERRALTPPHSDDETEEEAQPATMALPATTTFQYHDIAPDNVMFRKEDVFHSLQVLAYLTKYAEVRQHLHSYEIDVFSTVEQFTKKWQASELQTWARVVMRNACRKDETNGGLRQCCNLRCLRWEHYDREFAKCRRCRKPKYCSRACQVMAWSNGHRFWCSPNPVPEATEVHDANAARRTEPQQAPMATLTAQAAVSSATAATAPQPSVPALAPGQIPVSAARMSTTLGAAQSMPSGPFTTQAHPNQYHAMASQGADTRAASLASHSATLATNPAAGSTERVLDPAALVSLFFSGQGHSFTAVQLELVGQEVERWVTATSTASAIESHRLANDSSTGQYTTSHGHPSNAMGTTSNTNATIAPDSPSQPTHFEQWLWIQPLSRRRMIEQVWQQRAQRPNALPAVVMAWQRYQQMLSRLQTDSVASSTIP</sequence>
<dbReference type="GO" id="GO:0007163">
    <property type="term" value="P:establishment or maintenance of cell polarity"/>
    <property type="evidence" value="ECO:0007669"/>
    <property type="project" value="TreeGrafter"/>
</dbReference>
<organism evidence="10 11">
    <name type="scientific">Dimargaris verticillata</name>
    <dbReference type="NCBI Taxonomy" id="2761393"/>
    <lineage>
        <taxon>Eukaryota</taxon>
        <taxon>Fungi</taxon>
        <taxon>Fungi incertae sedis</taxon>
        <taxon>Zoopagomycota</taxon>
        <taxon>Kickxellomycotina</taxon>
        <taxon>Dimargaritomycetes</taxon>
        <taxon>Dimargaritales</taxon>
        <taxon>Dimargaritaceae</taxon>
        <taxon>Dimargaris</taxon>
    </lineage>
</organism>
<evidence type="ECO:0000313" key="11">
    <source>
        <dbReference type="Proteomes" id="UP001151582"/>
    </source>
</evidence>
<keyword evidence="3" id="KW-0963">Cytoplasm</keyword>
<dbReference type="AlphaFoldDB" id="A0A9W8AZT2"/>
<dbReference type="EMBL" id="JANBQB010000419">
    <property type="protein sequence ID" value="KAJ1976563.1"/>
    <property type="molecule type" value="Genomic_DNA"/>
</dbReference>
<evidence type="ECO:0000256" key="4">
    <source>
        <dbReference type="ARBA" id="ARBA00022723"/>
    </source>
</evidence>
<evidence type="ECO:0000259" key="9">
    <source>
        <dbReference type="PROSITE" id="PS50865"/>
    </source>
</evidence>
<proteinExistence type="inferred from homology"/>
<evidence type="ECO:0000256" key="8">
    <source>
        <dbReference type="SAM" id="MobiDB-lite"/>
    </source>
</evidence>
<reference evidence="10" key="1">
    <citation type="submission" date="2022-07" db="EMBL/GenBank/DDBJ databases">
        <title>Phylogenomic reconstructions and comparative analyses of Kickxellomycotina fungi.</title>
        <authorList>
            <person name="Reynolds N.K."/>
            <person name="Stajich J.E."/>
            <person name="Barry K."/>
            <person name="Grigoriev I.V."/>
            <person name="Crous P."/>
            <person name="Smith M.E."/>
        </authorList>
    </citation>
    <scope>NUCLEOTIDE SEQUENCE</scope>
    <source>
        <strain evidence="10">RSA 567</strain>
    </source>
</reference>
<gene>
    <name evidence="10" type="ORF">H4R34_003931</name>
</gene>
<keyword evidence="4" id="KW-0479">Metal-binding</keyword>
<dbReference type="Proteomes" id="UP001151582">
    <property type="component" value="Unassembled WGS sequence"/>
</dbReference>
<keyword evidence="6" id="KW-0862">Zinc</keyword>
<evidence type="ECO:0000256" key="1">
    <source>
        <dbReference type="ARBA" id="ARBA00004496"/>
    </source>
</evidence>
<dbReference type="GO" id="GO:0008270">
    <property type="term" value="F:zinc ion binding"/>
    <property type="evidence" value="ECO:0007669"/>
    <property type="project" value="UniProtKB-KW"/>
</dbReference>
<dbReference type="PANTHER" id="PTHR47442">
    <property type="entry name" value="MYND-TYPE ZINC FINGER PROTEIN MUB1"/>
    <property type="match status" value="1"/>
</dbReference>
<feature type="compositionally biased region" description="Low complexity" evidence="8">
    <location>
        <begin position="163"/>
        <end position="178"/>
    </location>
</feature>
<feature type="region of interest" description="Disordered" evidence="8">
    <location>
        <begin position="304"/>
        <end position="345"/>
    </location>
</feature>
<evidence type="ECO:0000256" key="5">
    <source>
        <dbReference type="ARBA" id="ARBA00022771"/>
    </source>
</evidence>
<name>A0A9W8AZT2_9FUNG</name>